<evidence type="ECO:0000313" key="2">
    <source>
        <dbReference type="Proteomes" id="UP000324222"/>
    </source>
</evidence>
<proteinExistence type="predicted"/>
<dbReference type="Proteomes" id="UP000324222">
    <property type="component" value="Unassembled WGS sequence"/>
</dbReference>
<protein>
    <submittedName>
        <fullName evidence="1">Uncharacterized protein</fullName>
    </submittedName>
</protein>
<keyword evidence="2" id="KW-1185">Reference proteome</keyword>
<dbReference type="EMBL" id="VSRR010002023">
    <property type="protein sequence ID" value="MPC29145.1"/>
    <property type="molecule type" value="Genomic_DNA"/>
</dbReference>
<evidence type="ECO:0000313" key="1">
    <source>
        <dbReference type="EMBL" id="MPC29145.1"/>
    </source>
</evidence>
<comment type="caution">
    <text evidence="1">The sequence shown here is derived from an EMBL/GenBank/DDBJ whole genome shotgun (WGS) entry which is preliminary data.</text>
</comment>
<organism evidence="1 2">
    <name type="scientific">Portunus trituberculatus</name>
    <name type="common">Swimming crab</name>
    <name type="synonym">Neptunus trituberculatus</name>
    <dbReference type="NCBI Taxonomy" id="210409"/>
    <lineage>
        <taxon>Eukaryota</taxon>
        <taxon>Metazoa</taxon>
        <taxon>Ecdysozoa</taxon>
        <taxon>Arthropoda</taxon>
        <taxon>Crustacea</taxon>
        <taxon>Multicrustacea</taxon>
        <taxon>Malacostraca</taxon>
        <taxon>Eumalacostraca</taxon>
        <taxon>Eucarida</taxon>
        <taxon>Decapoda</taxon>
        <taxon>Pleocyemata</taxon>
        <taxon>Brachyura</taxon>
        <taxon>Eubrachyura</taxon>
        <taxon>Portunoidea</taxon>
        <taxon>Portunidae</taxon>
        <taxon>Portuninae</taxon>
        <taxon>Portunus</taxon>
    </lineage>
</organism>
<gene>
    <name evidence="1" type="ORF">E2C01_022364</name>
</gene>
<sequence length="79" mass="8779">MFAGAEIGEQSSPAMTFTVLLHLSTTPFPDSAYALRKCIFTFQHKKKLSEQLAIENSVIVSQNLIRCPVIAKKLLQTAR</sequence>
<dbReference type="AlphaFoldDB" id="A0A5B7E731"/>
<accession>A0A5B7E731</accession>
<reference evidence="1 2" key="1">
    <citation type="submission" date="2019-05" db="EMBL/GenBank/DDBJ databases">
        <title>Another draft genome of Portunus trituberculatus and its Hox gene families provides insights of decapod evolution.</title>
        <authorList>
            <person name="Jeong J.-H."/>
            <person name="Song I."/>
            <person name="Kim S."/>
            <person name="Choi T."/>
            <person name="Kim D."/>
            <person name="Ryu S."/>
            <person name="Kim W."/>
        </authorList>
    </citation>
    <scope>NUCLEOTIDE SEQUENCE [LARGE SCALE GENOMIC DNA]</scope>
    <source>
        <tissue evidence="1">Muscle</tissue>
    </source>
</reference>
<name>A0A5B7E731_PORTR</name>